<evidence type="ECO:0000313" key="3">
    <source>
        <dbReference type="EMBL" id="KZF24857.1"/>
    </source>
</evidence>
<keyword evidence="2" id="KW-0472">Membrane</keyword>
<dbReference type="InParanoid" id="A0A161TFM7"/>
<protein>
    <recommendedName>
        <fullName evidence="5">HRQ family protein 2</fullName>
    </recommendedName>
</protein>
<evidence type="ECO:0000256" key="2">
    <source>
        <dbReference type="SAM" id="Phobius"/>
    </source>
</evidence>
<feature type="compositionally biased region" description="Basic and acidic residues" evidence="1">
    <location>
        <begin position="53"/>
        <end position="63"/>
    </location>
</feature>
<proteinExistence type="predicted"/>
<evidence type="ECO:0008006" key="5">
    <source>
        <dbReference type="Google" id="ProtNLM"/>
    </source>
</evidence>
<dbReference type="RefSeq" id="XP_018190412.1">
    <property type="nucleotide sequence ID" value="XM_018334688.1"/>
</dbReference>
<dbReference type="Proteomes" id="UP000076632">
    <property type="component" value="Unassembled WGS sequence"/>
</dbReference>
<keyword evidence="2" id="KW-0812">Transmembrane</keyword>
<name>A0A161TFM7_XYLHT</name>
<dbReference type="AlphaFoldDB" id="A0A161TFM7"/>
<dbReference type="GeneID" id="28899825"/>
<feature type="transmembrane region" description="Helical" evidence="2">
    <location>
        <begin position="12"/>
        <end position="31"/>
    </location>
</feature>
<gene>
    <name evidence="3" type="ORF">L228DRAFT_265370</name>
</gene>
<accession>A0A161TFM7</accession>
<dbReference type="InterPro" id="IPR021848">
    <property type="entry name" value="HODM_asu-like"/>
</dbReference>
<feature type="region of interest" description="Disordered" evidence="1">
    <location>
        <begin position="40"/>
        <end position="63"/>
    </location>
</feature>
<dbReference type="EMBL" id="KV407455">
    <property type="protein sequence ID" value="KZF24857.1"/>
    <property type="molecule type" value="Genomic_DNA"/>
</dbReference>
<sequence>MGSVEQLLFNHNNTIVSVASAITAVVLLLTWHRRRSQQQQLQQQNASISGAQEKPKTFPKIEPHPEFDWQATPPVKFRPFKPKYHLSMSISRLNPSELVQMDSTYLSRLEFRRSVMAASSSAPHVLGVVEDPSMSAGAKLAVQELYTWIFKDYLPTRFPFIYKLIDKSSKDEKPTVPSQGGSGSSLYTLNQATNDLVPVTPPEDTKEALQILGAHVDQDFLFLLPAPDGDGYALYAFVTCCPNGFDSAEKLGKKLRDIHTPVPGYKEKLEKSMDRFFAKIEVGEYVQRVNWSFTTTDKLYTPGGNHLYEGEEVSDAEKDAIDISKVHLRCERQVLHRLPSSRAVVFSFKTYMYSLPELKAEGPSAAQEIADGIDGLKLGNVPDMHFYKRAVVWGDAVKAYLLS</sequence>
<organism evidence="3 4">
    <name type="scientific">Xylona heveae (strain CBS 132557 / TC161)</name>
    <dbReference type="NCBI Taxonomy" id="1328760"/>
    <lineage>
        <taxon>Eukaryota</taxon>
        <taxon>Fungi</taxon>
        <taxon>Dikarya</taxon>
        <taxon>Ascomycota</taxon>
        <taxon>Pezizomycotina</taxon>
        <taxon>Xylonomycetes</taxon>
        <taxon>Xylonales</taxon>
        <taxon>Xylonaceae</taxon>
        <taxon>Xylona</taxon>
    </lineage>
</organism>
<dbReference type="Pfam" id="PF11927">
    <property type="entry name" value="HODM_asu-like"/>
    <property type="match status" value="1"/>
</dbReference>
<keyword evidence="2" id="KW-1133">Transmembrane helix</keyword>
<evidence type="ECO:0000256" key="1">
    <source>
        <dbReference type="SAM" id="MobiDB-lite"/>
    </source>
</evidence>
<reference evidence="3 4" key="1">
    <citation type="journal article" date="2016" name="Fungal Biol.">
        <title>The genome of Xylona heveae provides a window into fungal endophytism.</title>
        <authorList>
            <person name="Gazis R."/>
            <person name="Kuo A."/>
            <person name="Riley R."/>
            <person name="LaButti K."/>
            <person name="Lipzen A."/>
            <person name="Lin J."/>
            <person name="Amirebrahimi M."/>
            <person name="Hesse C.N."/>
            <person name="Spatafora J.W."/>
            <person name="Henrissat B."/>
            <person name="Hainaut M."/>
            <person name="Grigoriev I.V."/>
            <person name="Hibbett D.S."/>
        </authorList>
    </citation>
    <scope>NUCLEOTIDE SEQUENCE [LARGE SCALE GENOMIC DNA]</scope>
    <source>
        <strain evidence="3 4">TC161</strain>
    </source>
</reference>
<dbReference type="STRING" id="1328760.A0A161TFM7"/>
<keyword evidence="4" id="KW-1185">Reference proteome</keyword>
<dbReference type="OrthoDB" id="5043642at2759"/>
<dbReference type="OMA" id="TYRYPIQ"/>
<evidence type="ECO:0000313" key="4">
    <source>
        <dbReference type="Proteomes" id="UP000076632"/>
    </source>
</evidence>